<feature type="compositionally biased region" description="Polar residues" evidence="5">
    <location>
        <begin position="241"/>
        <end position="260"/>
    </location>
</feature>
<dbReference type="EC" id="3.2.1.17" evidence="4"/>
<organism evidence="8 9">
    <name type="scientific">Eupransor demetentiae</name>
    <dbReference type="NCBI Taxonomy" id="3109584"/>
    <lineage>
        <taxon>Bacteria</taxon>
        <taxon>Bacillati</taxon>
        <taxon>Bacillota</taxon>
        <taxon>Bacilli</taxon>
        <taxon>Lactobacillales</taxon>
        <taxon>Lactobacillaceae</taxon>
        <taxon>Eupransor</taxon>
    </lineage>
</organism>
<dbReference type="InterPro" id="IPR017853">
    <property type="entry name" value="GH"/>
</dbReference>
<protein>
    <recommendedName>
        <fullName evidence="4">Lysozyme</fullName>
        <ecNumber evidence="4">3.2.1.17</ecNumber>
    </recommendedName>
</protein>
<evidence type="ECO:0000256" key="3">
    <source>
        <dbReference type="ARBA" id="ARBA00023295"/>
    </source>
</evidence>
<keyword evidence="3 4" id="KW-0326">Glycosidase</keyword>
<evidence type="ECO:0000256" key="1">
    <source>
        <dbReference type="ARBA" id="ARBA00010646"/>
    </source>
</evidence>
<dbReference type="PROSITE" id="PS51782">
    <property type="entry name" value="LYSM"/>
    <property type="match status" value="1"/>
</dbReference>
<dbReference type="Gene3D" id="3.10.350.10">
    <property type="entry name" value="LysM domain"/>
    <property type="match status" value="1"/>
</dbReference>
<dbReference type="EMBL" id="CAWVOH010000002">
    <property type="protein sequence ID" value="CAK8054492.1"/>
    <property type="molecule type" value="Genomic_DNA"/>
</dbReference>
<dbReference type="InterPro" id="IPR002053">
    <property type="entry name" value="Glyco_hydro_25"/>
</dbReference>
<dbReference type="PROSITE" id="PS00953">
    <property type="entry name" value="GLYCOSYL_HYDROL_F25_1"/>
    <property type="match status" value="1"/>
</dbReference>
<dbReference type="InterPro" id="IPR018392">
    <property type="entry name" value="LysM"/>
</dbReference>
<dbReference type="Pfam" id="PF01183">
    <property type="entry name" value="Glyco_hydro_25"/>
    <property type="match status" value="1"/>
</dbReference>
<dbReference type="SUPFAM" id="SSF54106">
    <property type="entry name" value="LysM domain"/>
    <property type="match status" value="1"/>
</dbReference>
<dbReference type="PANTHER" id="PTHR34135:SF2">
    <property type="entry name" value="LYSOZYME"/>
    <property type="match status" value="1"/>
</dbReference>
<evidence type="ECO:0000313" key="8">
    <source>
        <dbReference type="EMBL" id="CAK8054492.1"/>
    </source>
</evidence>
<keyword evidence="9" id="KW-1185">Reference proteome</keyword>
<gene>
    <name evidence="8" type="ORF">R54876_GBNLAHCA_01061</name>
</gene>
<dbReference type="RefSeq" id="WP_349642040.1">
    <property type="nucleotide sequence ID" value="NZ_CAWVOH010000002.1"/>
</dbReference>
<feature type="compositionally biased region" description="Polar residues" evidence="5">
    <location>
        <begin position="159"/>
        <end position="168"/>
    </location>
</feature>
<evidence type="ECO:0000256" key="5">
    <source>
        <dbReference type="SAM" id="MobiDB-lite"/>
    </source>
</evidence>
<evidence type="ECO:0000256" key="2">
    <source>
        <dbReference type="ARBA" id="ARBA00022801"/>
    </source>
</evidence>
<dbReference type="InterPro" id="IPR008270">
    <property type="entry name" value="Glyco_hydro_25_AS"/>
</dbReference>
<evidence type="ECO:0000256" key="4">
    <source>
        <dbReference type="RuleBase" id="RU361176"/>
    </source>
</evidence>
<dbReference type="SMART" id="SM00257">
    <property type="entry name" value="LysM"/>
    <property type="match status" value="1"/>
</dbReference>
<dbReference type="Proteomes" id="UP001314241">
    <property type="component" value="Unassembled WGS sequence"/>
</dbReference>
<feature type="compositionally biased region" description="Low complexity" evidence="5">
    <location>
        <begin position="181"/>
        <end position="200"/>
    </location>
</feature>
<keyword evidence="6" id="KW-0732">Signal</keyword>
<evidence type="ECO:0000256" key="6">
    <source>
        <dbReference type="SAM" id="SignalP"/>
    </source>
</evidence>
<proteinExistence type="inferred from homology"/>
<dbReference type="Pfam" id="PF01476">
    <property type="entry name" value="LysM"/>
    <property type="match status" value="1"/>
</dbReference>
<comment type="catalytic activity">
    <reaction evidence="4">
        <text>Hydrolysis of (1-&gt;4)-beta-linkages between N-acetylmuramic acid and N-acetyl-D-glucosamine residues in a peptidoglycan and between N-acetyl-D-glucosamine residues in chitodextrins.</text>
        <dbReference type="EC" id="3.2.1.17"/>
    </reaction>
</comment>
<sequence>MQHNANQAPKGASKFLKAGSMLTAGMAIAPAAMSAMPMAAADNNTSVHQSQWKANTDCQVKAHIKEQGKVEDRPNYVVQKGDTLNSIAKAYQTTAAELASTYGISNPNLIFAGFSLSQQGQLGQAYLANYGQVPASQGNSDDTMVVLPTQAASQAAQQPFNPATNGTNPIADGHQQLSEVSTNNASQASSESQANSMSEADSVSQAFSVSTSQSMANLPVVNQSTSAAPASLSTSVAPASQSTAPASENPSEGTSQSAALTPTDPHKYDFDYLRNGTASTSTTQSTAASESAAASQSAAASLAQSTSASQTAAIASESVSTSTAFRQQGTPASNVVDISSNNGIPSVADFQKMKAQGVTQVIVKLTESSSYKNPYAAQQIANAQAAGLQVGTYHYSWYTDQASAVQEANYYAGYAKNLNLPGNTLMANDLEDSSTKTANVTANSIAFNNTMKANGYNNNVLYTYSNYAKTSGLNTDYIGNDHVWMANYNADSAQNNEKYGMWQWTQEGKFNGVKGNFDISEVHNSSLFNQ</sequence>
<dbReference type="CDD" id="cd00118">
    <property type="entry name" value="LysM"/>
    <property type="match status" value="1"/>
</dbReference>
<dbReference type="InterPro" id="IPR036779">
    <property type="entry name" value="LysM_dom_sf"/>
</dbReference>
<feature type="signal peptide" evidence="6">
    <location>
        <begin position="1"/>
        <end position="34"/>
    </location>
</feature>
<evidence type="ECO:0000259" key="7">
    <source>
        <dbReference type="PROSITE" id="PS51782"/>
    </source>
</evidence>
<reference evidence="8 9" key="1">
    <citation type="submission" date="2024-01" db="EMBL/GenBank/DDBJ databases">
        <authorList>
            <person name="Botero Cardona J."/>
        </authorList>
    </citation>
    <scope>NUCLEOTIDE SEQUENCE [LARGE SCALE GENOMIC DNA]</scope>
    <source>
        <strain evidence="8 9">LMG 33000</strain>
    </source>
</reference>
<dbReference type="SMART" id="SM00641">
    <property type="entry name" value="Glyco_25"/>
    <property type="match status" value="1"/>
</dbReference>
<dbReference type="PANTHER" id="PTHR34135">
    <property type="entry name" value="LYSOZYME"/>
    <property type="match status" value="1"/>
</dbReference>
<accession>A0ABP0ESV6</accession>
<feature type="domain" description="LysM" evidence="7">
    <location>
        <begin position="74"/>
        <end position="118"/>
    </location>
</feature>
<name>A0ABP0ESV6_9LACO</name>
<dbReference type="SUPFAM" id="SSF51445">
    <property type="entry name" value="(Trans)glycosidases"/>
    <property type="match status" value="1"/>
</dbReference>
<keyword evidence="2 4" id="KW-0378">Hydrolase</keyword>
<comment type="similarity">
    <text evidence="1 4">Belongs to the glycosyl hydrolase 25 family.</text>
</comment>
<evidence type="ECO:0000313" key="9">
    <source>
        <dbReference type="Proteomes" id="UP001314241"/>
    </source>
</evidence>
<dbReference type="PROSITE" id="PS51904">
    <property type="entry name" value="GLYCOSYL_HYDROL_F25_2"/>
    <property type="match status" value="1"/>
</dbReference>
<feature type="region of interest" description="Disordered" evidence="5">
    <location>
        <begin position="152"/>
        <end position="201"/>
    </location>
</feature>
<feature type="region of interest" description="Disordered" evidence="5">
    <location>
        <begin position="232"/>
        <end position="274"/>
    </location>
</feature>
<feature type="chain" id="PRO_5047518557" description="Lysozyme" evidence="6">
    <location>
        <begin position="35"/>
        <end position="530"/>
    </location>
</feature>
<dbReference type="InterPro" id="IPR018077">
    <property type="entry name" value="Glyco_hydro_fam25_subgr"/>
</dbReference>
<dbReference type="Gene3D" id="3.20.20.80">
    <property type="entry name" value="Glycosidases"/>
    <property type="match status" value="1"/>
</dbReference>
<comment type="caution">
    <text evidence="8">The sequence shown here is derived from an EMBL/GenBank/DDBJ whole genome shotgun (WGS) entry which is preliminary data.</text>
</comment>